<keyword evidence="4 10" id="KW-0489">Methyltransferase</keyword>
<feature type="domain" description="Ribosomal RNA large subunit methyltransferase K/L-like methyltransferase" evidence="12">
    <location>
        <begin position="186"/>
        <end position="314"/>
    </location>
</feature>
<evidence type="ECO:0000313" key="15">
    <source>
        <dbReference type="Proteomes" id="UP001150538"/>
    </source>
</evidence>
<evidence type="ECO:0000256" key="7">
    <source>
        <dbReference type="ARBA" id="ARBA00022694"/>
    </source>
</evidence>
<feature type="domain" description="tRNA (guanine(10)-N(2))-methyltransferase TRMT11 N-terminal" evidence="13">
    <location>
        <begin position="4"/>
        <end position="175"/>
    </location>
</feature>
<sequence length="483" mass="54961">MSTKFLIHFAQIHTDFRIAELESLARLNGINVDLHKGSPDLSSPYLVVELQSIDEAKKLIERSILVKEICEYWAEGKTYEELFEKIKQNPERNMLYKKDSFKFNVDVFGGSNTEEEKLRKINNFSFLPFKGPIDLKKPNQEFMVYENYGDVDSPGGRSSEPKVIYFGRRIASSSRYEMIKKFTLKQRKYLGTTSMDAELSLVMANQALARPGTLMYDPFVGTGSMMLTCAEFGSYTMGSDIDGRQIRGTAGYRKGINGIKANIDQYKLSHRILGNVVFDICQNPWRAMDLYKDSGWIDLIVTDPPYGVRAGAKKLGRRNGTVEDYSFKIVDGVENHKRKDYYPPTVAYEMEDVVVDLLEFAAKMLVVRGRLVYWIPTVTEEYQLDDIPIHPALELVANSEQPFGSWSRRLITMEKIREWSEADSKVYNTNPADSENSSRCTSSTSLSGLPNNKPSPAHRNFRARYFSKFIRQDSPATPADAGN</sequence>
<dbReference type="GO" id="GO:0160102">
    <property type="term" value="F:tRNA (guanine(10)-N2)-methyltransferase activity"/>
    <property type="evidence" value="ECO:0007669"/>
    <property type="project" value="UniProtKB-EC"/>
</dbReference>
<dbReference type="Gene3D" id="3.40.50.150">
    <property type="entry name" value="Vaccinia Virus protein VP39"/>
    <property type="match status" value="1"/>
</dbReference>
<keyword evidence="3 10" id="KW-0820">tRNA-binding</keyword>
<dbReference type="AlphaFoldDB" id="A0A9W7ZYG1"/>
<dbReference type="PROSITE" id="PS00092">
    <property type="entry name" value="N6_MTASE"/>
    <property type="match status" value="1"/>
</dbReference>
<evidence type="ECO:0000256" key="2">
    <source>
        <dbReference type="ARBA" id="ARBA00022490"/>
    </source>
</evidence>
<reference evidence="14" key="1">
    <citation type="submission" date="2022-07" db="EMBL/GenBank/DDBJ databases">
        <title>Phylogenomic reconstructions and comparative analyses of Kickxellomycotina fungi.</title>
        <authorList>
            <person name="Reynolds N.K."/>
            <person name="Stajich J.E."/>
            <person name="Barry K."/>
            <person name="Grigoriev I.V."/>
            <person name="Crous P."/>
            <person name="Smith M.E."/>
        </authorList>
    </citation>
    <scope>NUCLEOTIDE SEQUENCE</scope>
    <source>
        <strain evidence="14">NBRC 100468</strain>
    </source>
</reference>
<protein>
    <recommendedName>
        <fullName evidence="9">tRNA (guanine(10)-N(2))-methyltransferase</fullName>
        <ecNumber evidence="9">2.1.1.214</ecNumber>
    </recommendedName>
</protein>
<dbReference type="OrthoDB" id="333024at2759"/>
<dbReference type="Proteomes" id="UP001150538">
    <property type="component" value="Unassembled WGS sequence"/>
</dbReference>
<keyword evidence="6 10" id="KW-0949">S-adenosyl-L-methionine</keyword>
<evidence type="ECO:0000256" key="11">
    <source>
        <dbReference type="SAM" id="MobiDB-lite"/>
    </source>
</evidence>
<comment type="similarity">
    <text evidence="10">Belongs to the class I-like SAM-binding methyltransferase superfamily. TRM11 methyltransferase family.</text>
</comment>
<dbReference type="InterPro" id="IPR029063">
    <property type="entry name" value="SAM-dependent_MTases_sf"/>
</dbReference>
<dbReference type="GO" id="GO:0000049">
    <property type="term" value="F:tRNA binding"/>
    <property type="evidence" value="ECO:0007669"/>
    <property type="project" value="UniProtKB-UniRule"/>
</dbReference>
<evidence type="ECO:0000256" key="6">
    <source>
        <dbReference type="ARBA" id="ARBA00022691"/>
    </source>
</evidence>
<evidence type="ECO:0000256" key="10">
    <source>
        <dbReference type="PROSITE-ProRule" id="PRU00959"/>
    </source>
</evidence>
<feature type="compositionally biased region" description="Low complexity" evidence="11">
    <location>
        <begin position="434"/>
        <end position="447"/>
    </location>
</feature>
<dbReference type="PANTHER" id="PTHR13370:SF3">
    <property type="entry name" value="TRNA (GUANINE(10)-N2)-METHYLTRANSFERASE HOMOLOG"/>
    <property type="match status" value="1"/>
</dbReference>
<comment type="subcellular location">
    <subcellularLocation>
        <location evidence="1">Cytoplasm</location>
    </subcellularLocation>
</comment>
<evidence type="ECO:0000256" key="1">
    <source>
        <dbReference type="ARBA" id="ARBA00004496"/>
    </source>
</evidence>
<evidence type="ECO:0000259" key="12">
    <source>
        <dbReference type="Pfam" id="PF01170"/>
    </source>
</evidence>
<keyword evidence="5 10" id="KW-0808">Transferase</keyword>
<evidence type="ECO:0000256" key="3">
    <source>
        <dbReference type="ARBA" id="ARBA00022555"/>
    </source>
</evidence>
<dbReference type="InterPro" id="IPR000241">
    <property type="entry name" value="RlmKL-like_Mtase"/>
</dbReference>
<evidence type="ECO:0000313" key="14">
    <source>
        <dbReference type="EMBL" id="KAJ1919147.1"/>
    </source>
</evidence>
<dbReference type="EMBL" id="JANBPU010000032">
    <property type="protein sequence ID" value="KAJ1919147.1"/>
    <property type="molecule type" value="Genomic_DNA"/>
</dbReference>
<proteinExistence type="inferred from homology"/>
<evidence type="ECO:0000256" key="5">
    <source>
        <dbReference type="ARBA" id="ARBA00022679"/>
    </source>
</evidence>
<dbReference type="GO" id="GO:0005737">
    <property type="term" value="C:cytoplasm"/>
    <property type="evidence" value="ECO:0007669"/>
    <property type="project" value="UniProtKB-SubCell"/>
</dbReference>
<keyword evidence="7 10" id="KW-0819">tRNA processing</keyword>
<accession>A0A9W7ZYG1</accession>
<keyword evidence="15" id="KW-1185">Reference proteome</keyword>
<dbReference type="GO" id="GO:0008033">
    <property type="term" value="P:tRNA processing"/>
    <property type="evidence" value="ECO:0007669"/>
    <property type="project" value="UniProtKB-UniRule"/>
</dbReference>
<gene>
    <name evidence="14" type="ORF">H4219_002196</name>
</gene>
<evidence type="ECO:0000259" key="13">
    <source>
        <dbReference type="Pfam" id="PF25904"/>
    </source>
</evidence>
<dbReference type="PANTHER" id="PTHR13370">
    <property type="entry name" value="RNA METHYLASE-RELATED"/>
    <property type="match status" value="1"/>
</dbReference>
<dbReference type="InterPro" id="IPR002052">
    <property type="entry name" value="DNA_methylase_N6_adenine_CS"/>
</dbReference>
<comment type="caution">
    <text evidence="14">The sequence shown here is derived from an EMBL/GenBank/DDBJ whole genome shotgun (WGS) entry which is preliminary data.</text>
</comment>
<evidence type="ECO:0000256" key="9">
    <source>
        <dbReference type="ARBA" id="ARBA00066937"/>
    </source>
</evidence>
<dbReference type="PROSITE" id="PS51627">
    <property type="entry name" value="SAM_MT_TRM11"/>
    <property type="match status" value="1"/>
</dbReference>
<feature type="region of interest" description="Disordered" evidence="11">
    <location>
        <begin position="426"/>
        <end position="458"/>
    </location>
</feature>
<keyword evidence="8 10" id="KW-0694">RNA-binding</keyword>
<dbReference type="EC" id="2.1.1.214" evidence="9"/>
<organism evidence="14 15">
    <name type="scientific">Mycoemilia scoparia</name>
    <dbReference type="NCBI Taxonomy" id="417184"/>
    <lineage>
        <taxon>Eukaryota</taxon>
        <taxon>Fungi</taxon>
        <taxon>Fungi incertae sedis</taxon>
        <taxon>Zoopagomycota</taxon>
        <taxon>Kickxellomycotina</taxon>
        <taxon>Kickxellomycetes</taxon>
        <taxon>Kickxellales</taxon>
        <taxon>Kickxellaceae</taxon>
        <taxon>Mycoemilia</taxon>
    </lineage>
</organism>
<dbReference type="GO" id="GO:0032259">
    <property type="term" value="P:methylation"/>
    <property type="evidence" value="ECO:0007669"/>
    <property type="project" value="UniProtKB-UniRule"/>
</dbReference>
<dbReference type="SUPFAM" id="SSF53335">
    <property type="entry name" value="S-adenosyl-L-methionine-dependent methyltransferases"/>
    <property type="match status" value="1"/>
</dbReference>
<keyword evidence="2" id="KW-0963">Cytoplasm</keyword>
<evidence type="ECO:0000256" key="4">
    <source>
        <dbReference type="ARBA" id="ARBA00022603"/>
    </source>
</evidence>
<dbReference type="InterPro" id="IPR016691">
    <property type="entry name" value="TRMT11"/>
</dbReference>
<dbReference type="PIRSF" id="PIRSF017259">
    <property type="entry name" value="tRNA_mtfrase_TRM11"/>
    <property type="match status" value="1"/>
</dbReference>
<dbReference type="Pfam" id="PF25904">
    <property type="entry name" value="Tmrp11_N"/>
    <property type="match status" value="1"/>
</dbReference>
<dbReference type="GO" id="GO:0043527">
    <property type="term" value="C:tRNA methyltransferase complex"/>
    <property type="evidence" value="ECO:0007669"/>
    <property type="project" value="UniProtKB-ARBA"/>
</dbReference>
<name>A0A9W7ZYG1_9FUNG</name>
<evidence type="ECO:0000256" key="8">
    <source>
        <dbReference type="ARBA" id="ARBA00022884"/>
    </source>
</evidence>
<dbReference type="Pfam" id="PF01170">
    <property type="entry name" value="UPF0020"/>
    <property type="match status" value="1"/>
</dbReference>
<dbReference type="InterPro" id="IPR059073">
    <property type="entry name" value="TRMT11_N"/>
</dbReference>